<comment type="caution">
    <text evidence="1">The sequence shown here is derived from an EMBL/GenBank/DDBJ whole genome shotgun (WGS) entry which is preliminary data.</text>
</comment>
<dbReference type="AlphaFoldDB" id="A0A644Y0K5"/>
<sequence length="361" mass="40534">MLLQREWLVRTTGDAIHVQFLLAPILEMHRGVGHELARMRLVQLLGHTQANALRQLDHVRLRRERETAFQKIQVRLVAIALVQERQSHLHRQRVLQLFNIARRIDVGIARSHDRIRHRLDARVDVVDLVHHRAQRRHGLDIGMVGRAAAIGLERQAADQKRLPALEIAARLIAHRLADEGAIQASITRQKAARPRQSGHRQVHRLDAIASGETGVRALDGAAGGRIFRGTAGMAECNGERMQRLLGIQPAQLGGRSRSAEVRQHRVRLPARVEQIGRAQAANAHIGLVARNHGHQHLFERGAHLLTNGQCHWYHAASRMRIACVVVIFKPMSIRGIQVGRIGRRKLALVGNRRRCAVAELA</sequence>
<reference evidence="1" key="1">
    <citation type="submission" date="2019-08" db="EMBL/GenBank/DDBJ databases">
        <authorList>
            <person name="Kucharzyk K."/>
            <person name="Murdoch R.W."/>
            <person name="Higgins S."/>
            <person name="Loffler F."/>
        </authorList>
    </citation>
    <scope>NUCLEOTIDE SEQUENCE</scope>
</reference>
<name>A0A644Y0K5_9ZZZZ</name>
<gene>
    <name evidence="1" type="ORF">SDC9_68486</name>
</gene>
<proteinExistence type="predicted"/>
<organism evidence="1">
    <name type="scientific">bioreactor metagenome</name>
    <dbReference type="NCBI Taxonomy" id="1076179"/>
    <lineage>
        <taxon>unclassified sequences</taxon>
        <taxon>metagenomes</taxon>
        <taxon>ecological metagenomes</taxon>
    </lineage>
</organism>
<accession>A0A644Y0K5</accession>
<dbReference type="EMBL" id="VSSQ01003722">
    <property type="protein sequence ID" value="MPM22036.1"/>
    <property type="molecule type" value="Genomic_DNA"/>
</dbReference>
<protein>
    <submittedName>
        <fullName evidence="1">Uncharacterized protein</fullName>
    </submittedName>
</protein>
<evidence type="ECO:0000313" key="1">
    <source>
        <dbReference type="EMBL" id="MPM22036.1"/>
    </source>
</evidence>